<dbReference type="GO" id="GO:0006189">
    <property type="term" value="P:'de novo' IMP biosynthetic process"/>
    <property type="evidence" value="ECO:0007669"/>
    <property type="project" value="UniProtKB-UniRule"/>
</dbReference>
<evidence type="ECO:0000256" key="2">
    <source>
        <dbReference type="ARBA" id="ARBA00022679"/>
    </source>
</evidence>
<protein>
    <recommendedName>
        <fullName evidence="4">Phosphoribosylglycinamide formyltransferase</fullName>
        <ecNumber evidence="4">2.1.2.2</ecNumber>
    </recommendedName>
    <alternativeName>
        <fullName evidence="4">5'-phosphoribosylglycinamide transformylase</fullName>
    </alternativeName>
    <alternativeName>
        <fullName evidence="4">GAR transformylase</fullName>
        <shortName evidence="4">GART</shortName>
    </alternativeName>
</protein>
<comment type="catalytic activity">
    <reaction evidence="4">
        <text>N(1)-(5-phospho-beta-D-ribosyl)glycinamide + (6R)-10-formyltetrahydrofolate = N(2)-formyl-N(1)-(5-phospho-beta-D-ribosyl)glycinamide + (6S)-5,6,7,8-tetrahydrofolate + H(+)</text>
        <dbReference type="Rhea" id="RHEA:15053"/>
        <dbReference type="ChEBI" id="CHEBI:15378"/>
        <dbReference type="ChEBI" id="CHEBI:57453"/>
        <dbReference type="ChEBI" id="CHEBI:143788"/>
        <dbReference type="ChEBI" id="CHEBI:147286"/>
        <dbReference type="ChEBI" id="CHEBI:195366"/>
        <dbReference type="EC" id="2.1.2.2"/>
    </reaction>
</comment>
<proteinExistence type="inferred from homology"/>
<reference evidence="6 7" key="1">
    <citation type="submission" date="2017-09" db="EMBL/GenBank/DDBJ databases">
        <title>Depth-based differentiation of microbial function through sediment-hosted aquifers and enrichment of novel symbionts in the deep terrestrial subsurface.</title>
        <authorList>
            <person name="Probst A.J."/>
            <person name="Ladd B."/>
            <person name="Jarett J.K."/>
            <person name="Geller-Mcgrath D.E."/>
            <person name="Sieber C.M."/>
            <person name="Emerson J.B."/>
            <person name="Anantharaman K."/>
            <person name="Thomas B.C."/>
            <person name="Malmstrom R."/>
            <person name="Stieglmeier M."/>
            <person name="Klingl A."/>
            <person name="Woyke T."/>
            <person name="Ryan C.M."/>
            <person name="Banfield J.F."/>
        </authorList>
    </citation>
    <scope>NUCLEOTIDE SEQUENCE [LARGE SCALE GENOMIC DNA]</scope>
    <source>
        <strain evidence="6">CG08_land_8_20_14_0_20_45_16</strain>
    </source>
</reference>
<feature type="binding site" evidence="4">
    <location>
        <position position="98"/>
    </location>
    <ligand>
        <name>(6R)-10-formyltetrahydrofolate</name>
        <dbReference type="ChEBI" id="CHEBI:195366"/>
    </ligand>
</feature>
<keyword evidence="3 4" id="KW-0658">Purine biosynthesis</keyword>
<dbReference type="HAMAP" id="MF_01930">
    <property type="entry name" value="PurN"/>
    <property type="match status" value="1"/>
</dbReference>
<feature type="active site" description="Proton donor" evidence="4">
    <location>
        <position position="100"/>
    </location>
</feature>
<dbReference type="AlphaFoldDB" id="A0A2H0Y1X5"/>
<dbReference type="Proteomes" id="UP000231343">
    <property type="component" value="Unassembled WGS sequence"/>
</dbReference>
<comment type="pathway">
    <text evidence="1 4">Purine metabolism; IMP biosynthesis via de novo pathway; N(2)-formyl-N(1)-(5-phospho-D-ribosyl)glycinamide from N(1)-(5-phospho-D-ribosyl)glycinamide (10-formyl THF route): step 1/1.</text>
</comment>
<dbReference type="PANTHER" id="PTHR43369:SF2">
    <property type="entry name" value="PHOSPHORIBOSYLGLYCINAMIDE FORMYLTRANSFERASE"/>
    <property type="match status" value="1"/>
</dbReference>
<comment type="function">
    <text evidence="4">Catalyzes the transfer of a formyl group from 10-formyltetrahydrofolate to 5-phospho-ribosyl-glycinamide (GAR), producing 5-phospho-ribosyl-N-formylglycinamide (FGAR) and tetrahydrofolate.</text>
</comment>
<evidence type="ECO:0000259" key="5">
    <source>
        <dbReference type="Pfam" id="PF00551"/>
    </source>
</evidence>
<feature type="site" description="Raises pKa of active site His" evidence="4">
    <location>
        <position position="136"/>
    </location>
</feature>
<evidence type="ECO:0000313" key="7">
    <source>
        <dbReference type="Proteomes" id="UP000231343"/>
    </source>
</evidence>
<keyword evidence="2 4" id="KW-0808">Transferase</keyword>
<dbReference type="GO" id="GO:0005737">
    <property type="term" value="C:cytoplasm"/>
    <property type="evidence" value="ECO:0007669"/>
    <property type="project" value="TreeGrafter"/>
</dbReference>
<dbReference type="UniPathway" id="UPA00074">
    <property type="reaction ID" value="UER00126"/>
</dbReference>
<dbReference type="InterPro" id="IPR036477">
    <property type="entry name" value="Formyl_transf_N_sf"/>
</dbReference>
<comment type="caution">
    <text evidence="6">The sequence shown here is derived from an EMBL/GenBank/DDBJ whole genome shotgun (WGS) entry which is preliminary data.</text>
</comment>
<dbReference type="NCBIfam" id="TIGR00639">
    <property type="entry name" value="PurN"/>
    <property type="match status" value="1"/>
</dbReference>
<sequence>MINIGVLISGRGSNLQAIIEACENGDISARVAIVISNKAEVYGLERARQRNIPTAVLTSEKEIVQELEKYEVELVCLAGYMKIVGAALLKKYFGKMINIHPSLLPSFPGLHGQKQALDYGVKVSGVTVHFVDEGCDTGPIILQATVPVLDDDTEDTLSARILEQEHKLYPQTIKLFAQGKLQLVGRKVCVSA</sequence>
<dbReference type="PANTHER" id="PTHR43369">
    <property type="entry name" value="PHOSPHORIBOSYLGLYCINAMIDE FORMYLTRANSFERASE"/>
    <property type="match status" value="1"/>
</dbReference>
<feature type="domain" description="Formyl transferase N-terminal" evidence="5">
    <location>
        <begin position="3"/>
        <end position="173"/>
    </location>
</feature>
<dbReference type="SUPFAM" id="SSF53328">
    <property type="entry name" value="Formyltransferase"/>
    <property type="match status" value="1"/>
</dbReference>
<name>A0A2H0Y1X5_UNCSA</name>
<comment type="caution">
    <text evidence="4">Lacks conserved residue(s) required for the propagation of feature annotation.</text>
</comment>
<dbReference type="CDD" id="cd08645">
    <property type="entry name" value="FMT_core_GART"/>
    <property type="match status" value="1"/>
</dbReference>
<feature type="binding site" evidence="4">
    <location>
        <begin position="12"/>
        <end position="14"/>
    </location>
    <ligand>
        <name>N(1)-(5-phospho-beta-D-ribosyl)glycinamide</name>
        <dbReference type="ChEBI" id="CHEBI:143788"/>
    </ligand>
</feature>
<dbReference type="Gene3D" id="3.40.50.170">
    <property type="entry name" value="Formyl transferase, N-terminal domain"/>
    <property type="match status" value="1"/>
</dbReference>
<gene>
    <name evidence="4 6" type="primary">purN</name>
    <name evidence="6" type="ORF">COT42_00060</name>
</gene>
<dbReference type="EMBL" id="PEYM01000002">
    <property type="protein sequence ID" value="PIS31773.1"/>
    <property type="molecule type" value="Genomic_DNA"/>
</dbReference>
<evidence type="ECO:0000256" key="1">
    <source>
        <dbReference type="ARBA" id="ARBA00005054"/>
    </source>
</evidence>
<dbReference type="EC" id="2.1.2.2" evidence="4"/>
<dbReference type="GO" id="GO:0004644">
    <property type="term" value="F:phosphoribosylglycinamide formyltransferase activity"/>
    <property type="evidence" value="ECO:0007669"/>
    <property type="project" value="UniProtKB-UniRule"/>
</dbReference>
<accession>A0A2H0Y1X5</accession>
<evidence type="ECO:0000256" key="3">
    <source>
        <dbReference type="ARBA" id="ARBA00022755"/>
    </source>
</evidence>
<evidence type="ECO:0000313" key="6">
    <source>
        <dbReference type="EMBL" id="PIS31773.1"/>
    </source>
</evidence>
<dbReference type="InterPro" id="IPR004607">
    <property type="entry name" value="GART"/>
</dbReference>
<comment type="similarity">
    <text evidence="4">Belongs to the GART family.</text>
</comment>
<organism evidence="6 7">
    <name type="scientific">Candidatus Saganbacteria bacterium CG08_land_8_20_14_0_20_45_16</name>
    <dbReference type="NCBI Taxonomy" id="2014293"/>
    <lineage>
        <taxon>Bacteria</taxon>
        <taxon>Bacillati</taxon>
        <taxon>Saganbacteria</taxon>
    </lineage>
</organism>
<feature type="binding site" evidence="4">
    <location>
        <begin position="81"/>
        <end position="84"/>
    </location>
    <ligand>
        <name>(6R)-10-formyltetrahydrofolate</name>
        <dbReference type="ChEBI" id="CHEBI:195366"/>
    </ligand>
</feature>
<evidence type="ECO:0000256" key="4">
    <source>
        <dbReference type="HAMAP-Rule" id="MF_01930"/>
    </source>
</evidence>
<dbReference type="FunFam" id="3.40.50.170:FF:000007">
    <property type="entry name" value="Phosphoribosylglycinamide formyltransferase"/>
    <property type="match status" value="1"/>
</dbReference>
<dbReference type="Pfam" id="PF00551">
    <property type="entry name" value="Formyl_trans_N"/>
    <property type="match status" value="1"/>
</dbReference>
<dbReference type="InterPro" id="IPR002376">
    <property type="entry name" value="Formyl_transf_N"/>
</dbReference>